<dbReference type="Proteomes" id="UP001281147">
    <property type="component" value="Unassembled WGS sequence"/>
</dbReference>
<keyword evidence="2" id="KW-1185">Reference proteome</keyword>
<comment type="caution">
    <text evidence="1">The sequence shown here is derived from an EMBL/GenBank/DDBJ whole genome shotgun (WGS) entry which is preliminary data.</text>
</comment>
<dbReference type="EC" id="2.7.6.2" evidence="1"/>
<gene>
    <name evidence="1" type="primary">THI80_2</name>
    <name evidence="1" type="ORF">LTR37_012755</name>
</gene>
<accession>A0ACC3MZQ7</accession>
<organism evidence="1 2">
    <name type="scientific">Vermiconidia calcicola</name>
    <dbReference type="NCBI Taxonomy" id="1690605"/>
    <lineage>
        <taxon>Eukaryota</taxon>
        <taxon>Fungi</taxon>
        <taxon>Dikarya</taxon>
        <taxon>Ascomycota</taxon>
        <taxon>Pezizomycotina</taxon>
        <taxon>Dothideomycetes</taxon>
        <taxon>Dothideomycetidae</taxon>
        <taxon>Mycosphaerellales</taxon>
        <taxon>Extremaceae</taxon>
        <taxon>Vermiconidia</taxon>
    </lineage>
</organism>
<proteinExistence type="predicted"/>
<protein>
    <submittedName>
        <fullName evidence="1">Thiamine pyrophosphokinase</fullName>
        <ecNumber evidence="1">2.7.6.2</ecNumber>
    </submittedName>
</protein>
<sequence>MSYFKKAGHVNAELRPTKYLEERSNSEALSNGSGESSIALIVLNSPVTDHEYFGRLYGHASFRIYADGAANRIYKLLTTQHTGLGWKEALRSAPPDVIHGDLDSLDSTVWQRYNEIGVEVSKDSDQYSTDFGKAVKKVIERLPRVQDVLVLGSIGGRIDQGIGLLGELYREQKLRDPAVRLWLFSEASVSTILQPGLTTIHTPLKKGLITPNVGILPLYGPAVICTEGLEWDVQDWPTEMGGQMSTSNHIVENTISIQTNNDILFTVERVVDS</sequence>
<reference evidence="1" key="1">
    <citation type="submission" date="2023-07" db="EMBL/GenBank/DDBJ databases">
        <title>Black Yeasts Isolated from many extreme environments.</title>
        <authorList>
            <person name="Coleine C."/>
            <person name="Stajich J.E."/>
            <person name="Selbmann L."/>
        </authorList>
    </citation>
    <scope>NUCLEOTIDE SEQUENCE</scope>
    <source>
        <strain evidence="1">CCFEE 5714</strain>
    </source>
</reference>
<dbReference type="EMBL" id="JAUTXU010000120">
    <property type="protein sequence ID" value="KAK3706377.1"/>
    <property type="molecule type" value="Genomic_DNA"/>
</dbReference>
<evidence type="ECO:0000313" key="1">
    <source>
        <dbReference type="EMBL" id="KAK3706377.1"/>
    </source>
</evidence>
<keyword evidence="1" id="KW-0808">Transferase</keyword>
<evidence type="ECO:0000313" key="2">
    <source>
        <dbReference type="Proteomes" id="UP001281147"/>
    </source>
</evidence>
<name>A0ACC3MZQ7_9PEZI</name>